<dbReference type="InterPro" id="IPR005467">
    <property type="entry name" value="His_kinase_dom"/>
</dbReference>
<evidence type="ECO:0000256" key="18">
    <source>
        <dbReference type="SAM" id="SignalP"/>
    </source>
</evidence>
<dbReference type="CDD" id="cd00130">
    <property type="entry name" value="PAS"/>
    <property type="match status" value="1"/>
</dbReference>
<dbReference type="Gene3D" id="3.40.50.2300">
    <property type="match status" value="1"/>
</dbReference>
<keyword evidence="8" id="KW-0812">Transmembrane</keyword>
<evidence type="ECO:0000256" key="6">
    <source>
        <dbReference type="ARBA" id="ARBA00022553"/>
    </source>
</evidence>
<keyword evidence="15" id="KW-0472">Membrane</keyword>
<keyword evidence="9 18" id="KW-0732">Signal</keyword>
<evidence type="ECO:0000256" key="17">
    <source>
        <dbReference type="PROSITE-ProRule" id="PRU00169"/>
    </source>
</evidence>
<dbReference type="Gene3D" id="3.30.565.10">
    <property type="entry name" value="Histidine kinase-like ATPase, C-terminal domain"/>
    <property type="match status" value="1"/>
</dbReference>
<evidence type="ECO:0000256" key="1">
    <source>
        <dbReference type="ARBA" id="ARBA00000085"/>
    </source>
</evidence>
<dbReference type="InterPro" id="IPR049870">
    <property type="entry name" value="BvgS-like_periplasmic1"/>
</dbReference>
<evidence type="ECO:0000256" key="5">
    <source>
        <dbReference type="ARBA" id="ARBA00022519"/>
    </source>
</evidence>
<dbReference type="PRINTS" id="PR00344">
    <property type="entry name" value="BCTRLSENSOR"/>
</dbReference>
<dbReference type="InterPro" id="IPR036097">
    <property type="entry name" value="HisK_dim/P_sf"/>
</dbReference>
<dbReference type="InterPro" id="IPR001789">
    <property type="entry name" value="Sig_transdc_resp-reg_receiver"/>
</dbReference>
<dbReference type="SMART" id="SM00448">
    <property type="entry name" value="REC"/>
    <property type="match status" value="1"/>
</dbReference>
<dbReference type="Proteomes" id="UP000291121">
    <property type="component" value="Chromosome"/>
</dbReference>
<keyword evidence="12" id="KW-0067">ATP-binding</keyword>
<dbReference type="GO" id="GO:0000155">
    <property type="term" value="F:phosphorelay sensor kinase activity"/>
    <property type="evidence" value="ECO:0007669"/>
    <property type="project" value="InterPro"/>
</dbReference>
<dbReference type="SUPFAM" id="SSF52172">
    <property type="entry name" value="CheY-like"/>
    <property type="match status" value="1"/>
</dbReference>
<dbReference type="InterPro" id="IPR008207">
    <property type="entry name" value="Sig_transdc_His_kin_Hpt_dom"/>
</dbReference>
<dbReference type="SMART" id="SM00387">
    <property type="entry name" value="HATPase_c"/>
    <property type="match status" value="1"/>
</dbReference>
<evidence type="ECO:0000259" key="23">
    <source>
        <dbReference type="PROSITE" id="PS50894"/>
    </source>
</evidence>
<dbReference type="Pfam" id="PF01627">
    <property type="entry name" value="Hpt"/>
    <property type="match status" value="1"/>
</dbReference>
<evidence type="ECO:0000256" key="11">
    <source>
        <dbReference type="ARBA" id="ARBA00022777"/>
    </source>
</evidence>
<dbReference type="Pfam" id="PF00512">
    <property type="entry name" value="HisKA"/>
    <property type="match status" value="1"/>
</dbReference>
<dbReference type="SUPFAM" id="SSF47384">
    <property type="entry name" value="Homodimeric domain of signal transducing histidine kinase"/>
    <property type="match status" value="1"/>
</dbReference>
<feature type="domain" description="PAC" evidence="22">
    <location>
        <begin position="639"/>
        <end position="704"/>
    </location>
</feature>
<evidence type="ECO:0000256" key="3">
    <source>
        <dbReference type="ARBA" id="ARBA00012438"/>
    </source>
</evidence>
<keyword evidence="10" id="KW-0547">Nucleotide-binding</keyword>
<keyword evidence="5" id="KW-0997">Cell inner membrane</keyword>
<dbReference type="InterPro" id="IPR000014">
    <property type="entry name" value="PAS"/>
</dbReference>
<keyword evidence="4" id="KW-1003">Cell membrane</keyword>
<evidence type="ECO:0000256" key="12">
    <source>
        <dbReference type="ARBA" id="ARBA00022840"/>
    </source>
</evidence>
<feature type="domain" description="Response regulatory" evidence="20">
    <location>
        <begin position="968"/>
        <end position="1087"/>
    </location>
</feature>
<dbReference type="InterPro" id="IPR003594">
    <property type="entry name" value="HATPase_dom"/>
</dbReference>
<evidence type="ECO:0000256" key="2">
    <source>
        <dbReference type="ARBA" id="ARBA00004429"/>
    </source>
</evidence>
<dbReference type="FunFam" id="3.30.565.10:FF:000010">
    <property type="entry name" value="Sensor histidine kinase RcsC"/>
    <property type="match status" value="1"/>
</dbReference>
<dbReference type="Gene3D" id="3.30.450.20">
    <property type="entry name" value="PAS domain"/>
    <property type="match status" value="1"/>
</dbReference>
<evidence type="ECO:0000256" key="9">
    <source>
        <dbReference type="ARBA" id="ARBA00022729"/>
    </source>
</evidence>
<evidence type="ECO:0000259" key="19">
    <source>
        <dbReference type="PROSITE" id="PS50109"/>
    </source>
</evidence>
<organism evidence="24 25">
    <name type="scientific">Pseudomonas arsenicoxydans</name>
    <dbReference type="NCBI Taxonomy" id="702115"/>
    <lineage>
        <taxon>Bacteria</taxon>
        <taxon>Pseudomonadati</taxon>
        <taxon>Pseudomonadota</taxon>
        <taxon>Gammaproteobacteria</taxon>
        <taxon>Pseudomonadales</taxon>
        <taxon>Pseudomonadaceae</taxon>
        <taxon>Pseudomonas</taxon>
    </lineage>
</organism>
<keyword evidence="7" id="KW-0808">Transferase</keyword>
<dbReference type="EMBL" id="CP024767">
    <property type="protein sequence ID" value="QAY87352.1"/>
    <property type="molecule type" value="Genomic_DNA"/>
</dbReference>
<dbReference type="Pfam" id="PF08448">
    <property type="entry name" value="PAS_4"/>
    <property type="match status" value="1"/>
</dbReference>
<dbReference type="CDD" id="cd17546">
    <property type="entry name" value="REC_hyHK_CKI1_RcsC-like"/>
    <property type="match status" value="1"/>
</dbReference>
<dbReference type="InterPro" id="IPR004358">
    <property type="entry name" value="Sig_transdc_His_kin-like_C"/>
</dbReference>
<dbReference type="AlphaFoldDB" id="A0A4P6GCD4"/>
<keyword evidence="25" id="KW-1185">Reference proteome</keyword>
<feature type="domain" description="PAS" evidence="21">
    <location>
        <begin position="578"/>
        <end position="650"/>
    </location>
</feature>
<dbReference type="InterPro" id="IPR035965">
    <property type="entry name" value="PAS-like_dom_sf"/>
</dbReference>
<dbReference type="SMART" id="SM00388">
    <property type="entry name" value="HisKA"/>
    <property type="match status" value="1"/>
</dbReference>
<dbReference type="CDD" id="cd13705">
    <property type="entry name" value="PBP2_BvgS_D1"/>
    <property type="match status" value="1"/>
</dbReference>
<dbReference type="GO" id="GO:0009927">
    <property type="term" value="F:histidine phosphotransfer kinase activity"/>
    <property type="evidence" value="ECO:0007669"/>
    <property type="project" value="TreeGrafter"/>
</dbReference>
<dbReference type="Pfam" id="PF02518">
    <property type="entry name" value="HATPase_c"/>
    <property type="match status" value="1"/>
</dbReference>
<feature type="modified residue" description="Phosphohistidine" evidence="16">
    <location>
        <position position="1146"/>
    </location>
</feature>
<feature type="signal peptide" evidence="18">
    <location>
        <begin position="1"/>
        <end position="24"/>
    </location>
</feature>
<dbReference type="InterPro" id="IPR011006">
    <property type="entry name" value="CheY-like_superfamily"/>
</dbReference>
<dbReference type="InterPro" id="IPR000700">
    <property type="entry name" value="PAS-assoc_C"/>
</dbReference>
<keyword evidence="13" id="KW-1133">Transmembrane helix</keyword>
<evidence type="ECO:0000259" key="21">
    <source>
        <dbReference type="PROSITE" id="PS50112"/>
    </source>
</evidence>
<gene>
    <name evidence="24" type="ORF">CUN61_26910</name>
</gene>
<dbReference type="SUPFAM" id="SSF55874">
    <property type="entry name" value="ATPase domain of HSP90 chaperone/DNA topoisomerase II/histidine kinase"/>
    <property type="match status" value="1"/>
</dbReference>
<dbReference type="InterPro" id="IPR013656">
    <property type="entry name" value="PAS_4"/>
</dbReference>
<keyword evidence="6 17" id="KW-0597">Phosphoprotein</keyword>
<dbReference type="SUPFAM" id="SSF53850">
    <property type="entry name" value="Periplasmic binding protein-like II"/>
    <property type="match status" value="2"/>
</dbReference>
<feature type="chain" id="PRO_5020197900" description="histidine kinase" evidence="18">
    <location>
        <begin position="25"/>
        <end position="1213"/>
    </location>
</feature>
<dbReference type="EC" id="2.7.13.3" evidence="3"/>
<comment type="catalytic activity">
    <reaction evidence="1">
        <text>ATP + protein L-histidine = ADP + protein N-phospho-L-histidine.</text>
        <dbReference type="EC" id="2.7.13.3"/>
    </reaction>
</comment>
<keyword evidence="11 24" id="KW-0418">Kinase</keyword>
<evidence type="ECO:0000259" key="22">
    <source>
        <dbReference type="PROSITE" id="PS50113"/>
    </source>
</evidence>
<dbReference type="Pfam" id="PF00497">
    <property type="entry name" value="SBP_bac_3"/>
    <property type="match status" value="2"/>
</dbReference>
<dbReference type="InterPro" id="IPR036641">
    <property type="entry name" value="HPT_dom_sf"/>
</dbReference>
<comment type="subcellular location">
    <subcellularLocation>
        <location evidence="2">Cell inner membrane</location>
        <topology evidence="2">Multi-pass membrane protein</topology>
    </subcellularLocation>
</comment>
<dbReference type="PROSITE" id="PS50113">
    <property type="entry name" value="PAC"/>
    <property type="match status" value="1"/>
</dbReference>
<reference evidence="24 25" key="1">
    <citation type="submission" date="2017-11" db="EMBL/GenBank/DDBJ databases">
        <title>Genome sequence of Pseudomonas arsenicoxydans ACM1.</title>
        <authorList>
            <person name="Nascimento F.X."/>
        </authorList>
    </citation>
    <scope>NUCLEOTIDE SEQUENCE [LARGE SCALE GENOMIC DNA]</scope>
    <source>
        <strain evidence="24 25">ACM1</strain>
    </source>
</reference>
<dbReference type="GO" id="GO:0005524">
    <property type="term" value="F:ATP binding"/>
    <property type="evidence" value="ECO:0007669"/>
    <property type="project" value="UniProtKB-KW"/>
</dbReference>
<evidence type="ECO:0000259" key="20">
    <source>
        <dbReference type="PROSITE" id="PS50110"/>
    </source>
</evidence>
<dbReference type="PANTHER" id="PTHR43047:SF72">
    <property type="entry name" value="OSMOSENSING HISTIDINE PROTEIN KINASE SLN1"/>
    <property type="match status" value="1"/>
</dbReference>
<dbReference type="InterPro" id="IPR036890">
    <property type="entry name" value="HATPase_C_sf"/>
</dbReference>
<dbReference type="PROSITE" id="PS50894">
    <property type="entry name" value="HPT"/>
    <property type="match status" value="1"/>
</dbReference>
<evidence type="ECO:0000313" key="24">
    <source>
        <dbReference type="EMBL" id="QAY87352.1"/>
    </source>
</evidence>
<feature type="modified residue" description="4-aspartylphosphate" evidence="17">
    <location>
        <position position="1017"/>
    </location>
</feature>
<dbReference type="PROSITE" id="PS50109">
    <property type="entry name" value="HIS_KIN"/>
    <property type="match status" value="1"/>
</dbReference>
<name>A0A4P6GCD4_9PSED</name>
<protein>
    <recommendedName>
        <fullName evidence="3">histidine kinase</fullName>
        <ecNumber evidence="3">2.7.13.3</ecNumber>
    </recommendedName>
</protein>
<dbReference type="Gene3D" id="1.20.120.160">
    <property type="entry name" value="HPT domain"/>
    <property type="match status" value="1"/>
</dbReference>
<dbReference type="CDD" id="cd16922">
    <property type="entry name" value="HATPase_EvgS-ArcB-TorS-like"/>
    <property type="match status" value="1"/>
</dbReference>
<dbReference type="SMART" id="SM00062">
    <property type="entry name" value="PBPb"/>
    <property type="match status" value="2"/>
</dbReference>
<dbReference type="Pfam" id="PF00072">
    <property type="entry name" value="Response_reg"/>
    <property type="match status" value="1"/>
</dbReference>
<dbReference type="CDD" id="cd00082">
    <property type="entry name" value="HisKA"/>
    <property type="match status" value="1"/>
</dbReference>
<evidence type="ECO:0000256" key="13">
    <source>
        <dbReference type="ARBA" id="ARBA00022989"/>
    </source>
</evidence>
<evidence type="ECO:0000256" key="16">
    <source>
        <dbReference type="PROSITE-ProRule" id="PRU00110"/>
    </source>
</evidence>
<dbReference type="SUPFAM" id="SSF47226">
    <property type="entry name" value="Histidine-containing phosphotransfer domain, HPT domain"/>
    <property type="match status" value="1"/>
</dbReference>
<evidence type="ECO:0000313" key="25">
    <source>
        <dbReference type="Proteomes" id="UP000291121"/>
    </source>
</evidence>
<feature type="domain" description="HPt" evidence="23">
    <location>
        <begin position="1107"/>
        <end position="1201"/>
    </location>
</feature>
<dbReference type="CDD" id="cd13707">
    <property type="entry name" value="PBP2_BvgS_D2"/>
    <property type="match status" value="1"/>
</dbReference>
<dbReference type="InterPro" id="IPR001638">
    <property type="entry name" value="Solute-binding_3/MltF_N"/>
</dbReference>
<dbReference type="Gene3D" id="3.40.190.10">
    <property type="entry name" value="Periplasmic binding protein-like II"/>
    <property type="match status" value="4"/>
</dbReference>
<dbReference type="InterPro" id="IPR003661">
    <property type="entry name" value="HisK_dim/P_dom"/>
</dbReference>
<feature type="domain" description="Histidine kinase" evidence="19">
    <location>
        <begin position="722"/>
        <end position="946"/>
    </location>
</feature>
<dbReference type="CDD" id="cd00088">
    <property type="entry name" value="HPT"/>
    <property type="match status" value="1"/>
</dbReference>
<evidence type="ECO:0000256" key="8">
    <source>
        <dbReference type="ARBA" id="ARBA00022692"/>
    </source>
</evidence>
<dbReference type="PROSITE" id="PS50110">
    <property type="entry name" value="RESPONSE_REGULATORY"/>
    <property type="match status" value="1"/>
</dbReference>
<evidence type="ECO:0000256" key="4">
    <source>
        <dbReference type="ARBA" id="ARBA00022475"/>
    </source>
</evidence>
<dbReference type="NCBIfam" id="TIGR00229">
    <property type="entry name" value="sensory_box"/>
    <property type="match status" value="1"/>
</dbReference>
<dbReference type="SMART" id="SM00091">
    <property type="entry name" value="PAS"/>
    <property type="match status" value="1"/>
</dbReference>
<dbReference type="PROSITE" id="PS50112">
    <property type="entry name" value="PAS"/>
    <property type="match status" value="1"/>
</dbReference>
<evidence type="ECO:0000256" key="15">
    <source>
        <dbReference type="ARBA" id="ARBA00023136"/>
    </source>
</evidence>
<sequence length="1213" mass="134698">MPSRLKDCLLLMTAGLCLSTSAPAAPTASEAYTLLSRSMIRNMEVQLDNSQQQWINNKRELILGTSAPDYPPFDLTVSGCDYEGFTADYAGILGQTTGLPVKVQRYASRGDAIEALEKGEVDLLGSANGFEARNADIVLSTPYAVDQPVLVTREGETRSLSDGLAGLRLSMVYHYLPLEEVKALYPKAIITAYPSYQNAINAVAFGQADVFLGDTISTHYMINKGYLNNIRMANFGKHEAHGFSFAVHKDNPQLLEIINAILKAIPANERENIAKRWSAGSDILLTDQKLQLTHREERWLAQHPVVRVVVNEAYAPLTFFDSDANFRGVTADLLELIRLRTGLRFEIHRSRNDDEMIEQVSNHRADLIAALLPSAQRETELNFSRPYLENSVVLLTRKAAGSPTTLMQLSGKRLAIAQGNPLVDYLRHDFPGIHLIETPDAFSAVEMLAEGQAEGAVNSLVIANYFISSRIFENTLQISTTIGTQQAAFSLATRHDDNELNSILDKALLSITPEELGIINSRWRGYSSVSQTWRNYHRVFYQIVIGVGVLLLISVTWNAYMRRQIRQRQAAELALNDQLEFMRSLVNGTPHPIYVRDRQGLLQSCNDSYLETFGVNREDVIGKNVTQGSMSNSSEAREYQADYQHVVAEGRPLILDRPLHIGDRMLTIYHWIIPYRDSTGEVQGVIGGWIDISERRQLFDDLRAAKERADEASRAKSTFLATMSHEIRTPMNAIIGMLELTLKRVDHNHCDRPAIEVAYHSAKELLELIGDILDIARIESGRLSLSPERVNLSETVISVVRIFDGLARQKNLVLLLDFDPVNPPCDVLLDPMRFKQVLSNLVSNAIKFTEQGQVRIVVELHPTDDADRVLLQLQVQDSGVGISEQDQQRLFEPFAQANDSGQSARGGAGLGLVISRNLCEMMGGSLQLSSQSGVGTQVQVSLHLATLPPRQVPETADPHLHTTKAALNVLVVDDHPANRLLMCQQLEFLGHRFSAAPDGEAGLQAWKDGAFDLVIADCNMPLMNGYELARAIRQHEQQTQARPCTILGFTANAQLEEIQRCKHAGMDDCLFKPLSLIALSQWVEGRAPTVRDPAFSLEGLHLLTGGNPILDQRLLSELLNSNRLDRQELQALSPSQGGQSFIDVAHKIKGAARIVQASRLIESCEALETACCDAFHHDEVAHCVKAMERAMHELEQALQQQIAQNDKGRTVEP</sequence>
<evidence type="ECO:0000256" key="10">
    <source>
        <dbReference type="ARBA" id="ARBA00022741"/>
    </source>
</evidence>
<keyword evidence="14" id="KW-0902">Two-component regulatory system</keyword>
<dbReference type="RefSeq" id="WP_208669299.1">
    <property type="nucleotide sequence ID" value="NZ_CP024767.1"/>
</dbReference>
<dbReference type="SUPFAM" id="SSF55785">
    <property type="entry name" value="PYP-like sensor domain (PAS domain)"/>
    <property type="match status" value="1"/>
</dbReference>
<accession>A0A4P6GCD4</accession>
<evidence type="ECO:0000256" key="14">
    <source>
        <dbReference type="ARBA" id="ARBA00023012"/>
    </source>
</evidence>
<dbReference type="GO" id="GO:0005886">
    <property type="term" value="C:plasma membrane"/>
    <property type="evidence" value="ECO:0007669"/>
    <property type="project" value="UniProtKB-SubCell"/>
</dbReference>
<proteinExistence type="predicted"/>
<dbReference type="PANTHER" id="PTHR43047">
    <property type="entry name" value="TWO-COMPONENT HISTIDINE PROTEIN KINASE"/>
    <property type="match status" value="1"/>
</dbReference>
<dbReference type="Gene3D" id="1.10.287.130">
    <property type="match status" value="1"/>
</dbReference>
<dbReference type="InterPro" id="IPR049871">
    <property type="entry name" value="BvgS-like_periplasmic2"/>
</dbReference>
<evidence type="ECO:0000256" key="7">
    <source>
        <dbReference type="ARBA" id="ARBA00022679"/>
    </source>
</evidence>